<dbReference type="EC" id="3.6.3.-" evidence="6"/>
<protein>
    <submittedName>
        <fullName evidence="6">Bacitracin ABC transporter ATP-binding protein</fullName>
        <ecNumber evidence="6">3.6.3.-</ecNumber>
    </submittedName>
</protein>
<dbReference type="PANTHER" id="PTHR43335">
    <property type="entry name" value="ABC TRANSPORTER, ATP-BINDING PROTEIN"/>
    <property type="match status" value="1"/>
</dbReference>
<dbReference type="InterPro" id="IPR003593">
    <property type="entry name" value="AAA+_ATPase"/>
</dbReference>
<dbReference type="InterPro" id="IPR027417">
    <property type="entry name" value="P-loop_NTPase"/>
</dbReference>
<keyword evidence="4 6" id="KW-0067">ATP-binding</keyword>
<evidence type="ECO:0000313" key="6">
    <source>
        <dbReference type="EMBL" id="SQB33269.1"/>
    </source>
</evidence>
<accession>A0A2X2Y5M0</accession>
<keyword evidence="6" id="KW-0378">Hydrolase</keyword>
<dbReference type="PANTHER" id="PTHR43335:SF4">
    <property type="entry name" value="ABC TRANSPORTER, ATP-BINDING PROTEIN"/>
    <property type="match status" value="1"/>
</dbReference>
<evidence type="ECO:0000256" key="2">
    <source>
        <dbReference type="ARBA" id="ARBA00022448"/>
    </source>
</evidence>
<dbReference type="PROSITE" id="PS00211">
    <property type="entry name" value="ABC_TRANSPORTER_1"/>
    <property type="match status" value="1"/>
</dbReference>
<sequence length="303" mass="34630">MNVLEVDNISKHIGGRPIIRSISFNIKEGEIFGFLGPNGAGKTTTIRMLTGLIHPNEGKIKIMGHDLKKEREKALSYVGAVIENPELYNYLSGRENLMQICRIRKISKAKLEEIIHLVNLENKINQKVKKYSLGMKQRLGLAASLLSNPKLLILDEPTNGLDPNGILQFRDIIRTVTKKYKTSVFISSHILSEVEQICSKVAFINKGILQCIESIDNIDYIVEKETFILIPKDINLAKTLLPNIDLIHHYKVIDNKIYIEIDKNSSHRVIKELIEVNVDIKEFYKEHKVLEERYMELMEGGQL</sequence>
<dbReference type="InterPro" id="IPR003439">
    <property type="entry name" value="ABC_transporter-like_ATP-bd"/>
</dbReference>
<dbReference type="RefSeq" id="WP_096635681.1">
    <property type="nucleotide sequence ID" value="NZ_JBCECZ010000037.1"/>
</dbReference>
<organism evidence="6 7">
    <name type="scientific">Clostridium cochlearium</name>
    <dbReference type="NCBI Taxonomy" id="1494"/>
    <lineage>
        <taxon>Bacteria</taxon>
        <taxon>Bacillati</taxon>
        <taxon>Bacillota</taxon>
        <taxon>Clostridia</taxon>
        <taxon>Eubacteriales</taxon>
        <taxon>Clostridiaceae</taxon>
        <taxon>Clostridium</taxon>
    </lineage>
</organism>
<dbReference type="GO" id="GO:0016887">
    <property type="term" value="F:ATP hydrolysis activity"/>
    <property type="evidence" value="ECO:0007669"/>
    <property type="project" value="InterPro"/>
</dbReference>
<keyword evidence="3" id="KW-0547">Nucleotide-binding</keyword>
<evidence type="ECO:0000259" key="5">
    <source>
        <dbReference type="PROSITE" id="PS50893"/>
    </source>
</evidence>
<dbReference type="EMBL" id="UAWC01000001">
    <property type="protein sequence ID" value="SQB33269.1"/>
    <property type="molecule type" value="Genomic_DNA"/>
</dbReference>
<dbReference type="GO" id="GO:0005524">
    <property type="term" value="F:ATP binding"/>
    <property type="evidence" value="ECO:0007669"/>
    <property type="project" value="UniProtKB-KW"/>
</dbReference>
<reference evidence="6 7" key="1">
    <citation type="submission" date="2018-06" db="EMBL/GenBank/DDBJ databases">
        <authorList>
            <consortium name="Pathogen Informatics"/>
            <person name="Doyle S."/>
        </authorList>
    </citation>
    <scope>NUCLEOTIDE SEQUENCE [LARGE SCALE GENOMIC DNA]</scope>
    <source>
        <strain evidence="6 7">NCTC13028</strain>
    </source>
</reference>
<dbReference type="SUPFAM" id="SSF52540">
    <property type="entry name" value="P-loop containing nucleoside triphosphate hydrolases"/>
    <property type="match status" value="1"/>
</dbReference>
<dbReference type="PROSITE" id="PS50893">
    <property type="entry name" value="ABC_TRANSPORTER_2"/>
    <property type="match status" value="1"/>
</dbReference>
<proteinExistence type="inferred from homology"/>
<keyword evidence="2" id="KW-0813">Transport</keyword>
<evidence type="ECO:0000313" key="7">
    <source>
        <dbReference type="Proteomes" id="UP000250223"/>
    </source>
</evidence>
<dbReference type="AlphaFoldDB" id="A0A2X2Y5M0"/>
<comment type="similarity">
    <text evidence="1">Belongs to the ABC transporter superfamily.</text>
</comment>
<feature type="domain" description="ABC transporter" evidence="5">
    <location>
        <begin position="4"/>
        <end position="231"/>
    </location>
</feature>
<dbReference type="SMART" id="SM00382">
    <property type="entry name" value="AAA"/>
    <property type="match status" value="1"/>
</dbReference>
<name>A0A2X2Y5M0_CLOCO</name>
<evidence type="ECO:0000256" key="1">
    <source>
        <dbReference type="ARBA" id="ARBA00005417"/>
    </source>
</evidence>
<dbReference type="Pfam" id="PF00005">
    <property type="entry name" value="ABC_tran"/>
    <property type="match status" value="1"/>
</dbReference>
<dbReference type="InterPro" id="IPR017871">
    <property type="entry name" value="ABC_transporter-like_CS"/>
</dbReference>
<dbReference type="Proteomes" id="UP000250223">
    <property type="component" value="Unassembled WGS sequence"/>
</dbReference>
<evidence type="ECO:0000256" key="4">
    <source>
        <dbReference type="ARBA" id="ARBA00022840"/>
    </source>
</evidence>
<evidence type="ECO:0000256" key="3">
    <source>
        <dbReference type="ARBA" id="ARBA00022741"/>
    </source>
</evidence>
<gene>
    <name evidence="6" type="primary">bcrA</name>
    <name evidence="6" type="ORF">NCTC13028_00261</name>
</gene>
<dbReference type="Gene3D" id="3.40.50.300">
    <property type="entry name" value="P-loop containing nucleotide triphosphate hydrolases"/>
    <property type="match status" value="1"/>
</dbReference>